<dbReference type="Pfam" id="PF14258">
    <property type="entry name" value="DUF4350"/>
    <property type="match status" value="1"/>
</dbReference>
<keyword evidence="1" id="KW-0472">Membrane</keyword>
<keyword evidence="1" id="KW-1133">Transmembrane helix</keyword>
<reference evidence="3 4" key="1">
    <citation type="submission" date="2018-06" db="EMBL/GenBank/DDBJ databases">
        <authorList>
            <consortium name="Pathogen Informatics"/>
            <person name="Doyle S."/>
        </authorList>
    </citation>
    <scope>NUCLEOTIDE SEQUENCE [LARGE SCALE GENOMIC DNA]</scope>
    <source>
        <strain evidence="3 4">NCTC13067</strain>
    </source>
</reference>
<protein>
    <recommendedName>
        <fullName evidence="2">DUF4350 domain-containing protein</fullName>
    </recommendedName>
</protein>
<proteinExistence type="predicted"/>
<dbReference type="RefSeq" id="WP_029216346.1">
    <property type="nucleotide sequence ID" value="NZ_UGTM01000002.1"/>
</dbReference>
<accession>A0A379EC85</accession>
<evidence type="ECO:0000259" key="2">
    <source>
        <dbReference type="Pfam" id="PF14258"/>
    </source>
</evidence>
<dbReference type="AlphaFoldDB" id="A0A379EC85"/>
<gene>
    <name evidence="3" type="ORF">NCTC13067_01856</name>
</gene>
<feature type="domain" description="DUF4350" evidence="2">
    <location>
        <begin position="37"/>
        <end position="243"/>
    </location>
</feature>
<evidence type="ECO:0000256" key="1">
    <source>
        <dbReference type="SAM" id="Phobius"/>
    </source>
</evidence>
<sequence>MNKRFLFFIAVFLVFVFVMQWKVPSQFVWNPTFSHGDSQPFGCLVFDSLMRRSVPAGYEVTRKTFAQLEWEGYGRKPHAILVQAVGFQPTATDLRAMERLLKAGCKVFVATSYMDRDSLAVDLNVTVSGSSGFSPSWVRSSIENRSIPYDTLQWGCQLPYHEKAFPVYRAMTGNNVETDREIPCDTLVGSWAEDEEDDSLGGYWQARVVSIRHGKGDLFVSCEPLLLTNYGILDRGTNGLVFRMMSQFRGLPVVRTEAYAPKTELGETATPLRFWLQHTPLRWTVYLTMLGLLLFCVFFARRRQRVIPVVTAPENRSLEFVKQIGTLYHQKHVNRDLLQKKYGYFAETLRRELMIDVEDEAAEKENITQTALRTGMAEAEVRSALKRVRSCLEDSGELTDTMLRKAVDGMDTIINSL</sequence>
<name>A0A379EC85_9BACT</name>
<feature type="transmembrane region" description="Helical" evidence="1">
    <location>
        <begin position="283"/>
        <end position="300"/>
    </location>
</feature>
<evidence type="ECO:0000313" key="3">
    <source>
        <dbReference type="EMBL" id="SUB93998.1"/>
    </source>
</evidence>
<keyword evidence="1" id="KW-0812">Transmembrane</keyword>
<evidence type="ECO:0000313" key="4">
    <source>
        <dbReference type="Proteomes" id="UP000255469"/>
    </source>
</evidence>
<dbReference type="InterPro" id="IPR025646">
    <property type="entry name" value="DUF4350"/>
</dbReference>
<organism evidence="3 4">
    <name type="scientific">Prevotella denticola</name>
    <dbReference type="NCBI Taxonomy" id="28129"/>
    <lineage>
        <taxon>Bacteria</taxon>
        <taxon>Pseudomonadati</taxon>
        <taxon>Bacteroidota</taxon>
        <taxon>Bacteroidia</taxon>
        <taxon>Bacteroidales</taxon>
        <taxon>Prevotellaceae</taxon>
        <taxon>Prevotella</taxon>
    </lineage>
</organism>
<dbReference type="Proteomes" id="UP000255469">
    <property type="component" value="Unassembled WGS sequence"/>
</dbReference>
<dbReference type="EMBL" id="UGTM01000002">
    <property type="protein sequence ID" value="SUB93998.1"/>
    <property type="molecule type" value="Genomic_DNA"/>
</dbReference>